<accession>A0A2X2VD54</accession>
<name>A0A2X2VD54_CHRJE</name>
<gene>
    <name evidence="2" type="ORF">NCTC13492_00144</name>
    <name evidence="1" type="ORF">SAMN05421542_4192</name>
</gene>
<reference evidence="1 3" key="1">
    <citation type="submission" date="2016-10" db="EMBL/GenBank/DDBJ databases">
        <authorList>
            <person name="Varghese N."/>
            <person name="Submissions S."/>
        </authorList>
    </citation>
    <scope>NUCLEOTIDE SEQUENCE [LARGE SCALE GENOMIC DNA]</scope>
    <source>
        <strain evidence="1 3">DSM 19299</strain>
    </source>
</reference>
<evidence type="ECO:0000313" key="3">
    <source>
        <dbReference type="Proteomes" id="UP000199426"/>
    </source>
</evidence>
<protein>
    <submittedName>
        <fullName evidence="2">Uncharacterized protein</fullName>
    </submittedName>
</protein>
<dbReference type="EMBL" id="UAWB01000001">
    <property type="protein sequence ID" value="SQB26478.1"/>
    <property type="molecule type" value="Genomic_DNA"/>
</dbReference>
<dbReference type="Proteomes" id="UP000251670">
    <property type="component" value="Unassembled WGS sequence"/>
</dbReference>
<dbReference type="AlphaFoldDB" id="A0A2X2VD54"/>
<sequence length="47" mass="5563">MKNFMSLSIKVIVMNYTVCNGNLADILIQMLKKLIFHNFLYHRFSVL</sequence>
<dbReference type="Proteomes" id="UP000199426">
    <property type="component" value="Unassembled WGS sequence"/>
</dbReference>
<dbReference type="EMBL" id="FNEG01000008">
    <property type="protein sequence ID" value="SDJ71641.1"/>
    <property type="molecule type" value="Genomic_DNA"/>
</dbReference>
<evidence type="ECO:0000313" key="1">
    <source>
        <dbReference type="EMBL" id="SDJ71641.1"/>
    </source>
</evidence>
<organism evidence="2 4">
    <name type="scientific">Chryseobacterium jejuense</name>
    <dbReference type="NCBI Taxonomy" id="445960"/>
    <lineage>
        <taxon>Bacteria</taxon>
        <taxon>Pseudomonadati</taxon>
        <taxon>Bacteroidota</taxon>
        <taxon>Flavobacteriia</taxon>
        <taxon>Flavobacteriales</taxon>
        <taxon>Weeksellaceae</taxon>
        <taxon>Chryseobacterium group</taxon>
        <taxon>Chryseobacterium</taxon>
    </lineage>
</organism>
<evidence type="ECO:0000313" key="4">
    <source>
        <dbReference type="Proteomes" id="UP000251670"/>
    </source>
</evidence>
<proteinExistence type="predicted"/>
<reference evidence="2 4" key="2">
    <citation type="submission" date="2018-06" db="EMBL/GenBank/DDBJ databases">
        <authorList>
            <consortium name="Pathogen Informatics"/>
            <person name="Doyle S."/>
        </authorList>
    </citation>
    <scope>NUCLEOTIDE SEQUENCE [LARGE SCALE GENOMIC DNA]</scope>
    <source>
        <strain evidence="2 4">NCTC13492</strain>
    </source>
</reference>
<evidence type="ECO:0000313" key="2">
    <source>
        <dbReference type="EMBL" id="SQB26478.1"/>
    </source>
</evidence>
<keyword evidence="3" id="KW-1185">Reference proteome</keyword>